<proteinExistence type="predicted"/>
<gene>
    <name evidence="3" type="primary">LOC108674150</name>
</gene>
<feature type="compositionally biased region" description="Polar residues" evidence="1">
    <location>
        <begin position="606"/>
        <end position="618"/>
    </location>
</feature>
<accession>A0A8B7NUV8</accession>
<sequence>MSFLCPIKKAAGKQDSDESDIGMSPRTSPVRNQNSGKKSPGKTKTKSFDDPKNLLGQLGSDLAEGTCPKANPKFEADKGNLKPVLNCSFEMETYSKEPRRIGLRSKPMDESSSEAETSTEVQLLPSISSLLRLNVERQPRSRSEERKKKTFFSAKASCIAGSSTSRSLESLNFEQPKSVLKKTVDGRRSVKFPRVDSGSLRNLRRQERSHHVQSTSAVKRLKMPEPRVSAASINFAISMPDQSSDSSVKQKILTDASSQLSSGQFGGGNAAGMIVQTKSSSMDSRIESRSQDSSSTEYSTTSACSNPVRNSTPVDRMERLQLSEGTKGRTDGTRQRTLSFVESCTKSDFLPSISSVGCNFGLLESNVDSPLPTDPVPGTRLDSTGKTTTSSMGKSRRISIYSSQCSKVSALGYVLWKSMDDLYMKNELSELDCSLSRTSSSDDIESNRDIESSVSDCNSSYFEGGKFISCQGYGEYALEPSGTCDIMDRLACPRKDCTDFCLPSPGVISPSCLSYSQSVVLMNKLEWLSFLGGCSPADVQHITSETPPPSPPYPESNSNKNRVLDALEELISEHPIDYNRKHCKRLTRTRKRTAVTPEHDDVNKIDNGNQVVQPSSSSKEVDSGIANRSVKSQGVPIHMTGSKFPRIVGLENRSKTTCYLNAGLQLLGVDETLCWDIGRRVQDLASCGKTEKDLPATKVL</sequence>
<feature type="region of interest" description="Disordered" evidence="1">
    <location>
        <begin position="98"/>
        <end position="121"/>
    </location>
</feature>
<evidence type="ECO:0000313" key="3">
    <source>
        <dbReference type="RefSeq" id="XP_018017549.1"/>
    </source>
</evidence>
<protein>
    <submittedName>
        <fullName evidence="3">Uncharacterized protein LOC108674150</fullName>
    </submittedName>
</protein>
<dbReference type="Proteomes" id="UP000694843">
    <property type="component" value="Unplaced"/>
</dbReference>
<feature type="region of interest" description="Disordered" evidence="1">
    <location>
        <begin position="1"/>
        <end position="76"/>
    </location>
</feature>
<dbReference type="GeneID" id="108674150"/>
<evidence type="ECO:0000313" key="2">
    <source>
        <dbReference type="Proteomes" id="UP000694843"/>
    </source>
</evidence>
<reference evidence="3" key="1">
    <citation type="submission" date="2025-08" db="UniProtKB">
        <authorList>
            <consortium name="RefSeq"/>
        </authorList>
    </citation>
    <scope>IDENTIFICATION</scope>
    <source>
        <tissue evidence="3">Whole organism</tissue>
    </source>
</reference>
<feature type="region of interest" description="Disordered" evidence="1">
    <location>
        <begin position="592"/>
        <end position="626"/>
    </location>
</feature>
<organism evidence="2 3">
    <name type="scientific">Hyalella azteca</name>
    <name type="common">Amphipod</name>
    <dbReference type="NCBI Taxonomy" id="294128"/>
    <lineage>
        <taxon>Eukaryota</taxon>
        <taxon>Metazoa</taxon>
        <taxon>Ecdysozoa</taxon>
        <taxon>Arthropoda</taxon>
        <taxon>Crustacea</taxon>
        <taxon>Multicrustacea</taxon>
        <taxon>Malacostraca</taxon>
        <taxon>Eumalacostraca</taxon>
        <taxon>Peracarida</taxon>
        <taxon>Amphipoda</taxon>
        <taxon>Senticaudata</taxon>
        <taxon>Talitrida</taxon>
        <taxon>Talitroidea</taxon>
        <taxon>Hyalellidae</taxon>
        <taxon>Hyalella</taxon>
    </lineage>
</organism>
<feature type="compositionally biased region" description="Polar residues" evidence="1">
    <location>
        <begin position="25"/>
        <end position="34"/>
    </location>
</feature>
<dbReference type="AlphaFoldDB" id="A0A8B7NUV8"/>
<feature type="compositionally biased region" description="Low complexity" evidence="1">
    <location>
        <begin position="291"/>
        <end position="305"/>
    </location>
</feature>
<dbReference type="RefSeq" id="XP_018017549.1">
    <property type="nucleotide sequence ID" value="XM_018162060.2"/>
</dbReference>
<feature type="region of interest" description="Disordered" evidence="1">
    <location>
        <begin position="371"/>
        <end position="391"/>
    </location>
</feature>
<evidence type="ECO:0000256" key="1">
    <source>
        <dbReference type="SAM" id="MobiDB-lite"/>
    </source>
</evidence>
<name>A0A8B7NUV8_HYAAZ</name>
<feature type="region of interest" description="Disordered" evidence="1">
    <location>
        <begin position="278"/>
        <end position="313"/>
    </location>
</feature>
<keyword evidence="2" id="KW-1185">Reference proteome</keyword>
<dbReference type="KEGG" id="hazt:108674150"/>